<reference evidence="1 2" key="1">
    <citation type="submission" date="2011-09" db="EMBL/GenBank/DDBJ databases">
        <title>The Genome Sequence of Bacillus smithii 7_3_47FAA.</title>
        <authorList>
            <consortium name="The Broad Institute Genome Sequencing Platform"/>
            <person name="Earl A."/>
            <person name="Ward D."/>
            <person name="Feldgarden M."/>
            <person name="Gevers D."/>
            <person name="Daigneault M."/>
            <person name="Strauss J."/>
            <person name="Allen-Vercoe E."/>
            <person name="Young S.K."/>
            <person name="Zeng Q."/>
            <person name="Gargeya S."/>
            <person name="Fitzgerald M."/>
            <person name="Haas B."/>
            <person name="Abouelleil A."/>
            <person name="Alvarado L."/>
            <person name="Arachchi H.M."/>
            <person name="Berlin A."/>
            <person name="Brown A."/>
            <person name="Chapman S.B."/>
            <person name="Chen Z."/>
            <person name="Dunbar C."/>
            <person name="Freedman E."/>
            <person name="Gearin G."/>
            <person name="Goldberg J."/>
            <person name="Griggs A."/>
            <person name="Gujja S."/>
            <person name="Heiman D."/>
            <person name="Howarth C."/>
            <person name="Larson L."/>
            <person name="Lui A."/>
            <person name="MacDonald P.J.P."/>
            <person name="Montmayeur A."/>
            <person name="Murphy C."/>
            <person name="Neiman D."/>
            <person name="Pearson M."/>
            <person name="Priest M."/>
            <person name="Roberts A."/>
            <person name="Saif S."/>
            <person name="Shea T."/>
            <person name="Shenoy N."/>
            <person name="Sisk P."/>
            <person name="Stolte C."/>
            <person name="Sykes S."/>
            <person name="Wortman J."/>
            <person name="Nusbaum C."/>
            <person name="Birren B."/>
        </authorList>
    </citation>
    <scope>NUCLEOTIDE SEQUENCE [LARGE SCALE GENOMIC DNA]</scope>
    <source>
        <strain evidence="1 2">7_3_47FAA</strain>
    </source>
</reference>
<dbReference type="HOGENOM" id="CLU_038244_0_0_9"/>
<comment type="caution">
    <text evidence="1">The sequence shown here is derived from an EMBL/GenBank/DDBJ whole genome shotgun (WGS) entry which is preliminary data.</text>
</comment>
<dbReference type="InterPro" id="IPR027417">
    <property type="entry name" value="P-loop_NTPase"/>
</dbReference>
<dbReference type="EMBL" id="ACWF01000042">
    <property type="protein sequence ID" value="EHL78966.1"/>
    <property type="molecule type" value="Genomic_DNA"/>
</dbReference>
<dbReference type="Gene3D" id="3.30.420.240">
    <property type="match status" value="1"/>
</dbReference>
<keyword evidence="2" id="KW-1185">Reference proteome</keyword>
<dbReference type="PATRIC" id="fig|665952.3.peg.837"/>
<evidence type="ECO:0000313" key="1">
    <source>
        <dbReference type="EMBL" id="EHL78966.1"/>
    </source>
</evidence>
<proteinExistence type="predicted"/>
<protein>
    <recommendedName>
        <fullName evidence="3">DNA packaging protein</fullName>
    </recommendedName>
</protein>
<evidence type="ECO:0008006" key="3">
    <source>
        <dbReference type="Google" id="ProtNLM"/>
    </source>
</evidence>
<gene>
    <name evidence="1" type="ORF">HMPREF1015_02975</name>
</gene>
<organism evidence="1 2">
    <name type="scientific">Bacillus smithii 7_3_47FAA</name>
    <dbReference type="NCBI Taxonomy" id="665952"/>
    <lineage>
        <taxon>Bacteria</taxon>
        <taxon>Bacillati</taxon>
        <taxon>Bacillota</taxon>
        <taxon>Bacilli</taxon>
        <taxon>Bacillales</taxon>
        <taxon>Bacillaceae</taxon>
        <taxon>Bacillus</taxon>
    </lineage>
</organism>
<evidence type="ECO:0000313" key="2">
    <source>
        <dbReference type="Proteomes" id="UP000011747"/>
    </source>
</evidence>
<dbReference type="Gene3D" id="3.40.50.300">
    <property type="entry name" value="P-loop containing nucleotide triphosphate hydrolases"/>
    <property type="match status" value="1"/>
</dbReference>
<dbReference type="Proteomes" id="UP000011747">
    <property type="component" value="Unassembled WGS sequence"/>
</dbReference>
<sequence>MGVYIDTLFSFGGEMMIKSKTKQSRALKKVMGDFRLFCKNFVKIVDNNGDTVPFVLHKEQEEFINNLGKMTICLKGRQIGISSVVLCYMLWQAIRKPNTNYLIITHHNKVSKALFNKLKFYYKNLPHDKYPELFPTVLLDNREEFKLSNGSMISIGTANGTDNISGVTWQMVEFSEMSKWPNDEIKEELLTTATFALAKNEDSKIIVESTGLGYDYFAELFLKAYRQKDSVWKPIFFNWLADGYNLLYKHSFQEAEAWYKANNGGRRLTYDDLDKTERELHDKYGATYKQLMYRRWEIMRGSEQKFNRELPTIPDHAFAGTSQSIFDTNKIIERLQNVIPPLPTNEIYDELPDVLKPYINKNLFIFHLPKKGIRHYGGVDVASGAGNQTDNSTIAIYDADGQQMASFYANDVPVYKFAEIVNELGRMFNYSFLCVERNSYGLPLLEKLRKEYGYMNLLKQRIFDQKGKHKTQLGFMTTNTTKPIIIAKLKENFELGLININCVQTLEEMKIYQEDKNGKMGNKKGANLHDDLVIANALAQEAMAKARYYVDI</sequence>
<name>G9QIP8_9BACI</name>
<accession>G9QIP8</accession>
<dbReference type="AlphaFoldDB" id="G9QIP8"/>